<dbReference type="PANTHER" id="PTHR43649:SF31">
    <property type="entry name" value="SN-GLYCEROL-3-PHOSPHATE-BINDING PERIPLASMIC PROTEIN UGPB"/>
    <property type="match status" value="1"/>
</dbReference>
<comment type="subcellular location">
    <subcellularLocation>
        <location evidence="1">Cell envelope</location>
    </subcellularLocation>
</comment>
<dbReference type="Pfam" id="PF13416">
    <property type="entry name" value="SBP_bac_8"/>
    <property type="match status" value="1"/>
</dbReference>
<dbReference type="AlphaFoldDB" id="A0A9X4KP03"/>
<evidence type="ECO:0000256" key="3">
    <source>
        <dbReference type="ARBA" id="ARBA00022448"/>
    </source>
</evidence>
<feature type="compositionally biased region" description="Basic residues" evidence="5">
    <location>
        <begin position="277"/>
        <end position="294"/>
    </location>
</feature>
<evidence type="ECO:0000313" key="6">
    <source>
        <dbReference type="EMBL" id="MDG0808521.1"/>
    </source>
</evidence>
<keyword evidence="4" id="KW-0732">Signal</keyword>
<evidence type="ECO:0000256" key="4">
    <source>
        <dbReference type="ARBA" id="ARBA00022729"/>
    </source>
</evidence>
<feature type="region of interest" description="Disordered" evidence="5">
    <location>
        <begin position="273"/>
        <end position="295"/>
    </location>
</feature>
<dbReference type="InterPro" id="IPR006059">
    <property type="entry name" value="SBP"/>
</dbReference>
<dbReference type="GO" id="GO:0030313">
    <property type="term" value="C:cell envelope"/>
    <property type="evidence" value="ECO:0007669"/>
    <property type="project" value="UniProtKB-SubCell"/>
</dbReference>
<evidence type="ECO:0000256" key="1">
    <source>
        <dbReference type="ARBA" id="ARBA00004196"/>
    </source>
</evidence>
<dbReference type="Proteomes" id="UP001153404">
    <property type="component" value="Unassembled WGS sequence"/>
</dbReference>
<sequence length="320" mass="35377">MWVQENAIVLGYGNRGVAEDLAPYIKRDLNDADYISGLYASKTPDGKVYGIPHGINPVALAYNKKMFADAGVALPTDDWTYADMIEAAKKLTKDTNGDGKPDQYGFAISQGITQGWYPWTRSYGGQVLDETKTKAMFTDPKSIEGIQAWANLVKDGISPDADFLKVAGGDWKAFGAGKVAMYFMQYSNQTIINKEFADLDYDTVMMPKSMDGKRIVPIVTNSWVIFSKAKQDSKDAAWEFLKYYLSAESQMVLAKSGTAIPVQKNAITELDVNTNPKNKKGVQRRDRRGRRHDGRKSVLARMAFGGAADLCGYLRTKALA</sequence>
<protein>
    <submittedName>
        <fullName evidence="6">Sugar ABC transporter substrate-binding protein</fullName>
    </submittedName>
</protein>
<dbReference type="CDD" id="cd13585">
    <property type="entry name" value="PBP2_TMBP_like"/>
    <property type="match status" value="1"/>
</dbReference>
<evidence type="ECO:0000256" key="5">
    <source>
        <dbReference type="SAM" id="MobiDB-lite"/>
    </source>
</evidence>
<comment type="similarity">
    <text evidence="2">Belongs to the bacterial solute-binding protein 1 family.</text>
</comment>
<organism evidence="6 7">
    <name type="scientific">Cohnella rhizosphaerae</name>
    <dbReference type="NCBI Taxonomy" id="1457232"/>
    <lineage>
        <taxon>Bacteria</taxon>
        <taxon>Bacillati</taxon>
        <taxon>Bacillota</taxon>
        <taxon>Bacilli</taxon>
        <taxon>Bacillales</taxon>
        <taxon>Paenibacillaceae</taxon>
        <taxon>Cohnella</taxon>
    </lineage>
</organism>
<dbReference type="PANTHER" id="PTHR43649">
    <property type="entry name" value="ARABINOSE-BINDING PROTEIN-RELATED"/>
    <property type="match status" value="1"/>
</dbReference>
<gene>
    <name evidence="6" type="ORF">OMP40_03195</name>
</gene>
<dbReference type="SUPFAM" id="SSF53850">
    <property type="entry name" value="Periplasmic binding protein-like II"/>
    <property type="match status" value="1"/>
</dbReference>
<reference evidence="6" key="1">
    <citation type="submission" date="2022-10" db="EMBL/GenBank/DDBJ databases">
        <title>Comparative genomic analysis of Cohnella hashimotonis sp. nov., isolated from the International Space Station.</title>
        <authorList>
            <person name="Simpson A."/>
            <person name="Venkateswaran K."/>
        </authorList>
    </citation>
    <scope>NUCLEOTIDE SEQUENCE</scope>
    <source>
        <strain evidence="6">DSM 28161</strain>
    </source>
</reference>
<dbReference type="RefSeq" id="WP_277529064.1">
    <property type="nucleotide sequence ID" value="NZ_JAPDIA010000001.1"/>
</dbReference>
<dbReference type="InterPro" id="IPR050490">
    <property type="entry name" value="Bact_solute-bd_prot1"/>
</dbReference>
<keyword evidence="3" id="KW-0813">Transport</keyword>
<dbReference type="EMBL" id="JAPDIA010000001">
    <property type="protein sequence ID" value="MDG0808521.1"/>
    <property type="molecule type" value="Genomic_DNA"/>
</dbReference>
<evidence type="ECO:0000313" key="7">
    <source>
        <dbReference type="Proteomes" id="UP001153404"/>
    </source>
</evidence>
<evidence type="ECO:0000256" key="2">
    <source>
        <dbReference type="ARBA" id="ARBA00008520"/>
    </source>
</evidence>
<proteinExistence type="inferred from homology"/>
<comment type="caution">
    <text evidence="6">The sequence shown here is derived from an EMBL/GenBank/DDBJ whole genome shotgun (WGS) entry which is preliminary data.</text>
</comment>
<name>A0A9X4KP03_9BACL</name>
<keyword evidence="7" id="KW-1185">Reference proteome</keyword>
<accession>A0A9X4KP03</accession>
<dbReference type="Gene3D" id="3.40.190.10">
    <property type="entry name" value="Periplasmic binding protein-like II"/>
    <property type="match status" value="1"/>
</dbReference>